<name>A0A0C9UIU1_SPHS4</name>
<dbReference type="SUPFAM" id="SSF57756">
    <property type="entry name" value="Retrovirus zinc finger-like domains"/>
    <property type="match status" value="1"/>
</dbReference>
<dbReference type="EMBL" id="KN837127">
    <property type="protein sequence ID" value="KIJ42908.1"/>
    <property type="molecule type" value="Genomic_DNA"/>
</dbReference>
<feature type="compositionally biased region" description="Low complexity" evidence="3">
    <location>
        <begin position="16"/>
        <end position="41"/>
    </location>
</feature>
<dbReference type="Gene3D" id="4.10.60.10">
    <property type="entry name" value="Zinc finger, CCHC-type"/>
    <property type="match status" value="1"/>
</dbReference>
<evidence type="ECO:0000256" key="1">
    <source>
        <dbReference type="ARBA" id="ARBA00022664"/>
    </source>
</evidence>
<evidence type="ECO:0000313" key="5">
    <source>
        <dbReference type="EMBL" id="KIJ42908.1"/>
    </source>
</evidence>
<dbReference type="InterPro" id="IPR001878">
    <property type="entry name" value="Znf_CCHC"/>
</dbReference>
<feature type="compositionally biased region" description="Low complexity" evidence="3">
    <location>
        <begin position="86"/>
        <end position="97"/>
    </location>
</feature>
<proteinExistence type="predicted"/>
<keyword evidence="2" id="KW-0863">Zinc-finger</keyword>
<dbReference type="Proteomes" id="UP000054279">
    <property type="component" value="Unassembled WGS sequence"/>
</dbReference>
<keyword evidence="6" id="KW-1185">Reference proteome</keyword>
<keyword evidence="1" id="KW-0507">mRNA processing</keyword>
<sequence length="114" mass="12174">MQGSLGPYDLDNNSGSKSNKSRTPNNSKSKTTTVTVTNTSVPQNTHLGPDGRLTDAEHKRRIDAGLCIVCGLKGHIAKDCNKARWNNNQASGSGSNNRPAPKARTSNTEEKPIS</sequence>
<dbReference type="HOGENOM" id="CLU_2122647_0_0_1"/>
<dbReference type="GO" id="GO:0006397">
    <property type="term" value="P:mRNA processing"/>
    <property type="evidence" value="ECO:0007669"/>
    <property type="project" value="UniProtKB-KW"/>
</dbReference>
<evidence type="ECO:0000259" key="4">
    <source>
        <dbReference type="PROSITE" id="PS50158"/>
    </source>
</evidence>
<organism evidence="5 6">
    <name type="scientific">Sphaerobolus stellatus (strain SS14)</name>
    <dbReference type="NCBI Taxonomy" id="990650"/>
    <lineage>
        <taxon>Eukaryota</taxon>
        <taxon>Fungi</taxon>
        <taxon>Dikarya</taxon>
        <taxon>Basidiomycota</taxon>
        <taxon>Agaricomycotina</taxon>
        <taxon>Agaricomycetes</taxon>
        <taxon>Phallomycetidae</taxon>
        <taxon>Geastrales</taxon>
        <taxon>Sphaerobolaceae</taxon>
        <taxon>Sphaerobolus</taxon>
    </lineage>
</organism>
<dbReference type="PROSITE" id="PS50158">
    <property type="entry name" value="ZF_CCHC"/>
    <property type="match status" value="1"/>
</dbReference>
<accession>A0A0C9UIU1</accession>
<dbReference type="OrthoDB" id="5552562at2759"/>
<dbReference type="AlphaFoldDB" id="A0A0C9UIU1"/>
<keyword evidence="2" id="KW-0862">Zinc</keyword>
<dbReference type="InterPro" id="IPR036875">
    <property type="entry name" value="Znf_CCHC_sf"/>
</dbReference>
<feature type="region of interest" description="Disordered" evidence="3">
    <location>
        <begin position="85"/>
        <end position="114"/>
    </location>
</feature>
<evidence type="ECO:0000256" key="2">
    <source>
        <dbReference type="PROSITE-ProRule" id="PRU00047"/>
    </source>
</evidence>
<protein>
    <recommendedName>
        <fullName evidence="4">CCHC-type domain-containing protein</fullName>
    </recommendedName>
</protein>
<feature type="region of interest" description="Disordered" evidence="3">
    <location>
        <begin position="1"/>
        <end position="55"/>
    </location>
</feature>
<evidence type="ECO:0000313" key="6">
    <source>
        <dbReference type="Proteomes" id="UP000054279"/>
    </source>
</evidence>
<feature type="domain" description="CCHC-type" evidence="4">
    <location>
        <begin position="67"/>
        <end position="80"/>
    </location>
</feature>
<reference evidence="5 6" key="1">
    <citation type="submission" date="2014-06" db="EMBL/GenBank/DDBJ databases">
        <title>Evolutionary Origins and Diversification of the Mycorrhizal Mutualists.</title>
        <authorList>
            <consortium name="DOE Joint Genome Institute"/>
            <consortium name="Mycorrhizal Genomics Consortium"/>
            <person name="Kohler A."/>
            <person name="Kuo A."/>
            <person name="Nagy L.G."/>
            <person name="Floudas D."/>
            <person name="Copeland A."/>
            <person name="Barry K.W."/>
            <person name="Cichocki N."/>
            <person name="Veneault-Fourrey C."/>
            <person name="LaButti K."/>
            <person name="Lindquist E.A."/>
            <person name="Lipzen A."/>
            <person name="Lundell T."/>
            <person name="Morin E."/>
            <person name="Murat C."/>
            <person name="Riley R."/>
            <person name="Ohm R."/>
            <person name="Sun H."/>
            <person name="Tunlid A."/>
            <person name="Henrissat B."/>
            <person name="Grigoriev I.V."/>
            <person name="Hibbett D.S."/>
            <person name="Martin F."/>
        </authorList>
    </citation>
    <scope>NUCLEOTIDE SEQUENCE [LARGE SCALE GENOMIC DNA]</scope>
    <source>
        <strain evidence="5 6">SS14</strain>
    </source>
</reference>
<dbReference type="GO" id="GO:0008270">
    <property type="term" value="F:zinc ion binding"/>
    <property type="evidence" value="ECO:0007669"/>
    <property type="project" value="UniProtKB-KW"/>
</dbReference>
<gene>
    <name evidence="5" type="ORF">M422DRAFT_254026</name>
</gene>
<dbReference type="GO" id="GO:0003676">
    <property type="term" value="F:nucleic acid binding"/>
    <property type="evidence" value="ECO:0007669"/>
    <property type="project" value="InterPro"/>
</dbReference>
<keyword evidence="2" id="KW-0479">Metal-binding</keyword>
<evidence type="ECO:0000256" key="3">
    <source>
        <dbReference type="SAM" id="MobiDB-lite"/>
    </source>
</evidence>